<dbReference type="InterPro" id="IPR006076">
    <property type="entry name" value="FAD-dep_OxRdtase"/>
</dbReference>
<dbReference type="GO" id="GO:0005737">
    <property type="term" value="C:cytoplasm"/>
    <property type="evidence" value="ECO:0007669"/>
    <property type="project" value="TreeGrafter"/>
</dbReference>
<keyword evidence="4" id="KW-1185">Reference proteome</keyword>
<proteinExistence type="predicted"/>
<organism evidence="3 4">
    <name type="scientific">Chitinophaga skermanii</name>
    <dbReference type="NCBI Taxonomy" id="331697"/>
    <lineage>
        <taxon>Bacteria</taxon>
        <taxon>Pseudomonadati</taxon>
        <taxon>Bacteroidota</taxon>
        <taxon>Chitinophagia</taxon>
        <taxon>Chitinophagales</taxon>
        <taxon>Chitinophagaceae</taxon>
        <taxon>Chitinophaga</taxon>
    </lineage>
</organism>
<protein>
    <submittedName>
        <fullName evidence="3">D-amino-acid dehydrogenase</fullName>
    </submittedName>
</protein>
<dbReference type="InterPro" id="IPR036188">
    <property type="entry name" value="FAD/NAD-bd_sf"/>
</dbReference>
<dbReference type="Proteomes" id="UP000249547">
    <property type="component" value="Unassembled WGS sequence"/>
</dbReference>
<dbReference type="GO" id="GO:0016491">
    <property type="term" value="F:oxidoreductase activity"/>
    <property type="evidence" value="ECO:0007669"/>
    <property type="project" value="UniProtKB-KW"/>
</dbReference>
<dbReference type="PANTHER" id="PTHR13847">
    <property type="entry name" value="SARCOSINE DEHYDROGENASE-RELATED"/>
    <property type="match status" value="1"/>
</dbReference>
<keyword evidence="1" id="KW-0560">Oxidoreductase</keyword>
<feature type="domain" description="FAD dependent oxidoreductase" evidence="2">
    <location>
        <begin position="3"/>
        <end position="395"/>
    </location>
</feature>
<evidence type="ECO:0000256" key="1">
    <source>
        <dbReference type="ARBA" id="ARBA00023002"/>
    </source>
</evidence>
<dbReference type="AlphaFoldDB" id="A0A327QV37"/>
<reference evidence="3 4" key="1">
    <citation type="submission" date="2018-06" db="EMBL/GenBank/DDBJ databases">
        <title>Genomic Encyclopedia of Archaeal and Bacterial Type Strains, Phase II (KMG-II): from individual species to whole genera.</title>
        <authorList>
            <person name="Goeker M."/>
        </authorList>
    </citation>
    <scope>NUCLEOTIDE SEQUENCE [LARGE SCALE GENOMIC DNA]</scope>
    <source>
        <strain evidence="3 4">DSM 23857</strain>
    </source>
</reference>
<name>A0A327QV37_9BACT</name>
<comment type="caution">
    <text evidence="3">The sequence shown here is derived from an EMBL/GenBank/DDBJ whole genome shotgun (WGS) entry which is preliminary data.</text>
</comment>
<dbReference type="Gene3D" id="3.30.9.10">
    <property type="entry name" value="D-Amino Acid Oxidase, subunit A, domain 2"/>
    <property type="match status" value="1"/>
</dbReference>
<dbReference type="RefSeq" id="WP_111596628.1">
    <property type="nucleotide sequence ID" value="NZ_QLLL01000002.1"/>
</dbReference>
<dbReference type="OrthoDB" id="9794226at2"/>
<dbReference type="SUPFAM" id="SSF51905">
    <property type="entry name" value="FAD/NAD(P)-binding domain"/>
    <property type="match status" value="1"/>
</dbReference>
<evidence type="ECO:0000313" key="4">
    <source>
        <dbReference type="Proteomes" id="UP000249547"/>
    </source>
</evidence>
<dbReference type="SUPFAM" id="SSF54373">
    <property type="entry name" value="FAD-linked reductases, C-terminal domain"/>
    <property type="match status" value="1"/>
</dbReference>
<dbReference type="PANTHER" id="PTHR13847:SF289">
    <property type="entry name" value="GLYCINE OXIDASE"/>
    <property type="match status" value="1"/>
</dbReference>
<dbReference type="EMBL" id="QLLL01000002">
    <property type="protein sequence ID" value="RAJ08479.1"/>
    <property type="molecule type" value="Genomic_DNA"/>
</dbReference>
<evidence type="ECO:0000259" key="2">
    <source>
        <dbReference type="Pfam" id="PF01266"/>
    </source>
</evidence>
<dbReference type="Pfam" id="PF01266">
    <property type="entry name" value="DAO"/>
    <property type="match status" value="1"/>
</dbReference>
<accession>A0A327QV37</accession>
<dbReference type="Gene3D" id="3.50.50.60">
    <property type="entry name" value="FAD/NAD(P)-binding domain"/>
    <property type="match status" value="2"/>
</dbReference>
<sequence>MKAIIIGGGIIGMSTAFYMLAEGYEVTIIDSTNIDNNCSFGNMGMIVPSHFVPLAAPGIVSQGLKWMLNSRSPFYVKPSLNGQLIKWGLQFIKHANAQNVQQAALPLRDINLLSKVLYTEMVEVLKEDVGLRKDGIIMYYQTPAVEHEEARLASQAANMGLDVDILTKQQVQALEPNAQANVLGGVHYKCDAHLTPNKLMARLKGYLQQRGVHFLTESEVTGIQTKQHSIQSVRTKKGEHTADIYVLAAGSWSPQLAKMAGVKVPLMPGKGYSVTLQQPTATLNIPAILCEARVALTPMQAQLRYGGTMELTTINQQVNMRRVEGIVNSIQRYFPGLGITMPKQEEVWFGYRPCSPDGLPLIGYAKGCNNLVVAAGHAMMGLSLGPATGKLITELITGKQTSIATTAFDPNRF</sequence>
<gene>
    <name evidence="3" type="ORF">LX64_01131</name>
</gene>
<evidence type="ECO:0000313" key="3">
    <source>
        <dbReference type="EMBL" id="RAJ08479.1"/>
    </source>
</evidence>